<reference evidence="2 3" key="1">
    <citation type="submission" date="2018-05" db="EMBL/GenBank/DDBJ databases">
        <title>Paenibacillus flagellatus sp. nov., isolated from selenium mineral soil.</title>
        <authorList>
            <person name="Dai X."/>
        </authorList>
    </citation>
    <scope>NUCLEOTIDE SEQUENCE [LARGE SCALE GENOMIC DNA]</scope>
    <source>
        <strain evidence="2 3">DXL2</strain>
    </source>
</reference>
<gene>
    <name evidence="2" type="ORF">DLM86_06885</name>
</gene>
<keyword evidence="3" id="KW-1185">Reference proteome</keyword>
<proteinExistence type="predicted"/>
<organism evidence="2 3">
    <name type="scientific">Paenibacillus flagellatus</name>
    <dbReference type="NCBI Taxonomy" id="2211139"/>
    <lineage>
        <taxon>Bacteria</taxon>
        <taxon>Bacillati</taxon>
        <taxon>Bacillota</taxon>
        <taxon>Bacilli</taxon>
        <taxon>Bacillales</taxon>
        <taxon>Paenibacillaceae</taxon>
        <taxon>Paenibacillus</taxon>
    </lineage>
</organism>
<comment type="caution">
    <text evidence="2">The sequence shown here is derived from an EMBL/GenBank/DDBJ whole genome shotgun (WGS) entry which is preliminary data.</text>
</comment>
<dbReference type="AlphaFoldDB" id="A0A2V5K7M9"/>
<dbReference type="InterPro" id="IPR025874">
    <property type="entry name" value="DZR"/>
</dbReference>
<feature type="domain" description="DZANK-type" evidence="1">
    <location>
        <begin position="54"/>
        <end position="105"/>
    </location>
</feature>
<evidence type="ECO:0000313" key="2">
    <source>
        <dbReference type="EMBL" id="PYI55455.1"/>
    </source>
</evidence>
<evidence type="ECO:0000313" key="3">
    <source>
        <dbReference type="Proteomes" id="UP000247476"/>
    </source>
</evidence>
<sequence length="116" mass="12194">MAGGPFVVSIVRVPARGGLVPAARSIPRLPAYDIGTGRAHAGGIDMAEEEKDPCIRCGHQPDKTDQYCVRCGAPLVNKCTKKKSPLHKGCSKVNRSDAAFCASCGSPTVFRQAGLL</sequence>
<accession>A0A2V5K7M9</accession>
<dbReference type="Pfam" id="PF12773">
    <property type="entry name" value="DZR"/>
    <property type="match status" value="1"/>
</dbReference>
<protein>
    <recommendedName>
        <fullName evidence="1">DZANK-type domain-containing protein</fullName>
    </recommendedName>
</protein>
<dbReference type="EMBL" id="QJVJ01000003">
    <property type="protein sequence ID" value="PYI55455.1"/>
    <property type="molecule type" value="Genomic_DNA"/>
</dbReference>
<dbReference type="Proteomes" id="UP000247476">
    <property type="component" value="Unassembled WGS sequence"/>
</dbReference>
<evidence type="ECO:0000259" key="1">
    <source>
        <dbReference type="Pfam" id="PF12773"/>
    </source>
</evidence>
<name>A0A2V5K7M9_9BACL</name>